<dbReference type="InterPro" id="IPR038482">
    <property type="entry name" value="Tp34-type_sf"/>
</dbReference>
<feature type="chain" id="PRO_5045813566" evidence="3">
    <location>
        <begin position="22"/>
        <end position="174"/>
    </location>
</feature>
<evidence type="ECO:0000313" key="4">
    <source>
        <dbReference type="EMBL" id="MFM2484402.1"/>
    </source>
</evidence>
<evidence type="ECO:0000256" key="3">
    <source>
        <dbReference type="SAM" id="SignalP"/>
    </source>
</evidence>
<evidence type="ECO:0000313" key="5">
    <source>
        <dbReference type="Proteomes" id="UP001629953"/>
    </source>
</evidence>
<dbReference type="EMBL" id="JBEQCT010000002">
    <property type="protein sequence ID" value="MFM2484402.1"/>
    <property type="molecule type" value="Genomic_DNA"/>
</dbReference>
<dbReference type="InterPro" id="IPR018470">
    <property type="entry name" value="Metal-bd_Tp34-typ"/>
</dbReference>
<comment type="similarity">
    <text evidence="1">Belongs to the UPF0423 family.</text>
</comment>
<gene>
    <name evidence="4" type="ORF">ABUE30_04860</name>
</gene>
<protein>
    <submittedName>
        <fullName evidence="4">Iron transporter</fullName>
    </submittedName>
</protein>
<dbReference type="Gene3D" id="2.60.40.2480">
    <property type="entry name" value="Periplasmic metal-binding protein Tp34-type"/>
    <property type="match status" value="1"/>
</dbReference>
<organism evidence="4 5">
    <name type="scientific">Celerinatantimonas yamalensis</name>
    <dbReference type="NCBI Taxonomy" id="559956"/>
    <lineage>
        <taxon>Bacteria</taxon>
        <taxon>Pseudomonadati</taxon>
        <taxon>Pseudomonadota</taxon>
        <taxon>Gammaproteobacteria</taxon>
        <taxon>Celerinatantimonadaceae</taxon>
        <taxon>Celerinatantimonas</taxon>
    </lineage>
</organism>
<evidence type="ECO:0000256" key="2">
    <source>
        <dbReference type="ARBA" id="ARBA00022729"/>
    </source>
</evidence>
<accession>A0ABW9G4I4</accession>
<keyword evidence="2 3" id="KW-0732">Signal</keyword>
<dbReference type="RefSeq" id="WP_408622582.1">
    <property type="nucleotide sequence ID" value="NZ_JBEQCT010000002.1"/>
</dbReference>
<sequence length="174" mass="20006">MRIYCLGLLVGLMNISCAIHAESIGTETLFNTLDQDGMHISVGVRRERSHVVLWSHLIAQAYNPNGFITNDFIPFCQLSYTLTQEKSHWHQQAVLAMRLTSDGPEYGRDIYFHGAGNYQLSIYYQPPVVNGFYRHIDKATGVAPWWHAFTQHYRFYVNNQGQLSQIQLQQGEQP</sequence>
<keyword evidence="5" id="KW-1185">Reference proteome</keyword>
<comment type="caution">
    <text evidence="4">The sequence shown here is derived from an EMBL/GenBank/DDBJ whole genome shotgun (WGS) entry which is preliminary data.</text>
</comment>
<name>A0ABW9G4I4_9GAMM</name>
<feature type="signal peptide" evidence="3">
    <location>
        <begin position="1"/>
        <end position="21"/>
    </location>
</feature>
<proteinExistence type="inferred from homology"/>
<reference evidence="4 5" key="1">
    <citation type="journal article" date="2013" name="Int. J. Syst. Evol. Microbiol.">
        <title>Celerinatantimonas yamalensis sp. nov., a cold-adapted diazotrophic bacterium from a cold permafrost brine.</title>
        <authorList>
            <person name="Shcherbakova V."/>
            <person name="Chuvilskaya N."/>
            <person name="Rivkina E."/>
            <person name="Demidov N."/>
            <person name="Uchaeva V."/>
            <person name="Suetin S."/>
            <person name="Suzina N."/>
            <person name="Gilichinsky D."/>
        </authorList>
    </citation>
    <scope>NUCLEOTIDE SEQUENCE [LARGE SCALE GENOMIC DNA]</scope>
    <source>
        <strain evidence="4 5">C7</strain>
    </source>
</reference>
<dbReference type="Pfam" id="PF10634">
    <property type="entry name" value="Iron_transport"/>
    <property type="match status" value="1"/>
</dbReference>
<evidence type="ECO:0000256" key="1">
    <source>
        <dbReference type="ARBA" id="ARBA00010013"/>
    </source>
</evidence>
<dbReference type="Proteomes" id="UP001629953">
    <property type="component" value="Unassembled WGS sequence"/>
</dbReference>